<feature type="transmembrane region" description="Helical" evidence="8">
    <location>
        <begin position="274"/>
        <end position="296"/>
    </location>
</feature>
<dbReference type="GO" id="GO:0042953">
    <property type="term" value="P:lipoprotein transport"/>
    <property type="evidence" value="ECO:0007669"/>
    <property type="project" value="InterPro"/>
</dbReference>
<keyword evidence="6 8" id="KW-1133">Transmembrane helix</keyword>
<reference evidence="11" key="1">
    <citation type="journal article" date="2021" name="Microorganisms">
        <title>Acidisoma silvae sp. nov. and Acidisomacellulosilytica sp. nov., Two Acidophilic Bacteria Isolated from Decaying Wood, Hydrolyzing Cellulose and Producing Poly-3-hydroxybutyrate.</title>
        <authorList>
            <person name="Mieszkin S."/>
            <person name="Pouder E."/>
            <person name="Uroz S."/>
            <person name="Simon-Colin C."/>
            <person name="Alain K."/>
        </authorList>
    </citation>
    <scope>NUCLEOTIDE SEQUENCE</scope>
    <source>
        <strain evidence="11">HW T2.11</strain>
    </source>
</reference>
<evidence type="ECO:0000256" key="5">
    <source>
        <dbReference type="ARBA" id="ARBA00022692"/>
    </source>
</evidence>
<dbReference type="InterPro" id="IPR051447">
    <property type="entry name" value="Lipoprotein-release_system"/>
</dbReference>
<dbReference type="GO" id="GO:0098797">
    <property type="term" value="C:plasma membrane protein complex"/>
    <property type="evidence" value="ECO:0007669"/>
    <property type="project" value="TreeGrafter"/>
</dbReference>
<feature type="transmembrane region" description="Helical" evidence="8">
    <location>
        <begin position="317"/>
        <end position="344"/>
    </location>
</feature>
<dbReference type="Pfam" id="PF02687">
    <property type="entry name" value="FtsX"/>
    <property type="match status" value="1"/>
</dbReference>
<evidence type="ECO:0000256" key="6">
    <source>
        <dbReference type="ARBA" id="ARBA00022989"/>
    </source>
</evidence>
<evidence type="ECO:0000313" key="12">
    <source>
        <dbReference type="Proteomes" id="UP000708298"/>
    </source>
</evidence>
<comment type="subcellular location">
    <subcellularLocation>
        <location evidence="1">Cell membrane</location>
        <topology evidence="1">Multi-pass membrane protein</topology>
    </subcellularLocation>
</comment>
<dbReference type="PANTHER" id="PTHR30489">
    <property type="entry name" value="LIPOPROTEIN-RELEASING SYSTEM TRANSMEMBRANE PROTEIN LOLE"/>
    <property type="match status" value="1"/>
</dbReference>
<keyword evidence="7 8" id="KW-0472">Membrane</keyword>
<dbReference type="NCBIfam" id="TIGR02212">
    <property type="entry name" value="lolCE"/>
    <property type="match status" value="1"/>
</dbReference>
<dbReference type="Pfam" id="PF12704">
    <property type="entry name" value="MacB_PCD"/>
    <property type="match status" value="1"/>
</dbReference>
<dbReference type="InterPro" id="IPR025857">
    <property type="entry name" value="MacB_PCD"/>
</dbReference>
<dbReference type="GO" id="GO:0044874">
    <property type="term" value="P:lipoprotein localization to outer membrane"/>
    <property type="evidence" value="ECO:0007669"/>
    <property type="project" value="TreeGrafter"/>
</dbReference>
<dbReference type="InterPro" id="IPR003838">
    <property type="entry name" value="ABC3_permease_C"/>
</dbReference>
<feature type="domain" description="ABC3 transporter permease C-terminal" evidence="9">
    <location>
        <begin position="277"/>
        <end position="410"/>
    </location>
</feature>
<evidence type="ECO:0000259" key="10">
    <source>
        <dbReference type="Pfam" id="PF12704"/>
    </source>
</evidence>
<evidence type="ECO:0000256" key="7">
    <source>
        <dbReference type="ARBA" id="ARBA00023136"/>
    </source>
</evidence>
<keyword evidence="3" id="KW-0813">Transport</keyword>
<dbReference type="InterPro" id="IPR011925">
    <property type="entry name" value="LolCE_TM"/>
</dbReference>
<gene>
    <name evidence="11" type="ORF">ASILVAE211_15060</name>
</gene>
<organism evidence="11 12">
    <name type="scientific">Acidisoma silvae</name>
    <dbReference type="NCBI Taxonomy" id="2802396"/>
    <lineage>
        <taxon>Bacteria</taxon>
        <taxon>Pseudomonadati</taxon>
        <taxon>Pseudomonadota</taxon>
        <taxon>Alphaproteobacteria</taxon>
        <taxon>Acetobacterales</taxon>
        <taxon>Acidocellaceae</taxon>
        <taxon>Acidisoma</taxon>
    </lineage>
</organism>
<name>A0A964DZP3_9PROT</name>
<evidence type="ECO:0000256" key="3">
    <source>
        <dbReference type="ARBA" id="ARBA00022448"/>
    </source>
</evidence>
<dbReference type="EMBL" id="JAESVB010000006">
    <property type="protein sequence ID" value="MCB8876511.1"/>
    <property type="molecule type" value="Genomic_DNA"/>
</dbReference>
<keyword evidence="12" id="KW-1185">Reference proteome</keyword>
<evidence type="ECO:0000256" key="1">
    <source>
        <dbReference type="ARBA" id="ARBA00004651"/>
    </source>
</evidence>
<comment type="similarity">
    <text evidence="2">Belongs to the ABC-4 integral membrane protein family. LolC/E subfamily.</text>
</comment>
<keyword evidence="11" id="KW-0449">Lipoprotein</keyword>
<dbReference type="AlphaFoldDB" id="A0A964DZP3"/>
<evidence type="ECO:0000256" key="4">
    <source>
        <dbReference type="ARBA" id="ARBA00022475"/>
    </source>
</evidence>
<evidence type="ECO:0000256" key="2">
    <source>
        <dbReference type="ARBA" id="ARBA00005236"/>
    </source>
</evidence>
<reference evidence="11" key="2">
    <citation type="submission" date="2021-01" db="EMBL/GenBank/DDBJ databases">
        <authorList>
            <person name="Mieszkin S."/>
            <person name="Pouder E."/>
            <person name="Alain K."/>
        </authorList>
    </citation>
    <scope>NUCLEOTIDE SEQUENCE</scope>
    <source>
        <strain evidence="11">HW T2.11</strain>
    </source>
</reference>
<proteinExistence type="inferred from homology"/>
<comment type="caution">
    <text evidence="11">The sequence shown here is derived from an EMBL/GenBank/DDBJ whole genome shotgun (WGS) entry which is preliminary data.</text>
</comment>
<feature type="transmembrane region" description="Helical" evidence="8">
    <location>
        <begin position="380"/>
        <end position="400"/>
    </location>
</feature>
<evidence type="ECO:0000259" key="9">
    <source>
        <dbReference type="Pfam" id="PF02687"/>
    </source>
</evidence>
<protein>
    <submittedName>
        <fullName evidence="11">Lipoprotein-releasing ABC transporter permease subunit</fullName>
    </submittedName>
</protein>
<keyword evidence="5 8" id="KW-0812">Transmembrane</keyword>
<accession>A0A964DZP3</accession>
<evidence type="ECO:0000256" key="8">
    <source>
        <dbReference type="SAM" id="Phobius"/>
    </source>
</evidence>
<dbReference type="RefSeq" id="WP_227322163.1">
    <property type="nucleotide sequence ID" value="NZ_JAESVB010000006.1"/>
</dbReference>
<keyword evidence="4" id="KW-1003">Cell membrane</keyword>
<dbReference type="PANTHER" id="PTHR30489:SF0">
    <property type="entry name" value="LIPOPROTEIN-RELEASING SYSTEM TRANSMEMBRANE PROTEIN LOLE"/>
    <property type="match status" value="1"/>
</dbReference>
<feature type="transmembrane region" description="Helical" evidence="8">
    <location>
        <begin position="22"/>
        <end position="48"/>
    </location>
</feature>
<feature type="domain" description="MacB-like periplasmic core" evidence="10">
    <location>
        <begin position="29"/>
        <end position="245"/>
    </location>
</feature>
<sequence length="417" mass="44179">MFGSFERAVAGRYLRARKGERFVSVIAIFSLIGIALGVATLIIVMSVMNGFRQDLLSRILGLNGDLGVYGAGGTQITDYDATARAISGIPGVTNAASVYQGEILLTGAHGGATGGVVRGISRTDLEAQTSVSNHMLAGSIDAMAGDNAVIIGSGLAQSLGLTVGSDITFVSPQGNATAIGTIPRIRAYKVVGIFNVGMQEYDSTFVFMPIDAAQTFFDAPGKATQIEVTVKDHDAVGGVNRAIRAALPGKPISVVDWQQSNDSFFAAVTVERNVMFLILTLIIVVAAFNVISSMIMMVKDKTRDIAVLRTLGASRGAIMRIFLMAGASIGVTGTLIGFVLGVVFCANIERIRQALEHITGTTLFDPTVYFLEQLPAVLDWSEVTTVLVMALVLSLLATLYPSWRAARTDPVEALRHE</sequence>
<dbReference type="Proteomes" id="UP000708298">
    <property type="component" value="Unassembled WGS sequence"/>
</dbReference>
<evidence type="ECO:0000313" key="11">
    <source>
        <dbReference type="EMBL" id="MCB8876511.1"/>
    </source>
</evidence>